<sequence>MPPVTNGQFSYNVDTFYVAASGGQIHRRAAPAEIKALYDTATTDKSTPDHPGHWYEAQLLHYGLPPSKVKATAKMRLLKAVQDGALSVPKESLHIEKNLKKEWKKQDSEEKPQANTRITTMKTVTTKTVTVSKTVASKTTESKTTTAKAAAKPAAVKTAATKAATHQAAPPKKDTAPKTVASKATAAKPTTTRAAPKAVTKPAAVKNAAGKPAMPKAVPKKATVPKTFTPKATAKPTAVKTTAAKPATPQTAPAKRKRASNDEETPNQPQTAKRRVSGKKAQHNTNVPTSNHPEPSGWSEKPEYQDAPPSYEVACGMVNIFSLIHKRQGCVTNLLEQNGEHPYAALDDQMDIDDASEFEAYSDPPSPPRTLKHTLGLLNGTYEVRSSDIEDQWPHAMPSDGITLSLRINGREIWGTYEFGAFEGVLWMPERPMRPSFNRIPFKWRGRETGEGEMSFEDDQEGWIEFLGDGDIVGMISCCGDLHFRGQRIDSTVRTASDLRNEWDGYNEEEYGRENRARWGRW</sequence>
<reference evidence="2" key="2">
    <citation type="journal article" date="2023" name="IMA Fungus">
        <title>Comparative genomic study of the Penicillium genus elucidates a diverse pangenome and 15 lateral gene transfer events.</title>
        <authorList>
            <person name="Petersen C."/>
            <person name="Sorensen T."/>
            <person name="Nielsen M.R."/>
            <person name="Sondergaard T.E."/>
            <person name="Sorensen J.L."/>
            <person name="Fitzpatrick D.A."/>
            <person name="Frisvad J.C."/>
            <person name="Nielsen K.L."/>
        </authorList>
    </citation>
    <scope>NUCLEOTIDE SEQUENCE</scope>
    <source>
        <strain evidence="2">IBT 20477</strain>
    </source>
</reference>
<feature type="compositionally biased region" description="Polar residues" evidence="1">
    <location>
        <begin position="283"/>
        <end position="293"/>
    </location>
</feature>
<name>A0A9W9MY29_9EURO</name>
<dbReference type="AlphaFoldDB" id="A0A9W9MY29"/>
<evidence type="ECO:0000313" key="2">
    <source>
        <dbReference type="EMBL" id="KAJ5209611.1"/>
    </source>
</evidence>
<dbReference type="EMBL" id="JAPQKQ010000002">
    <property type="protein sequence ID" value="KAJ5209611.1"/>
    <property type="molecule type" value="Genomic_DNA"/>
</dbReference>
<feature type="compositionally biased region" description="Low complexity" evidence="1">
    <location>
        <begin position="136"/>
        <end position="170"/>
    </location>
</feature>
<feature type="compositionally biased region" description="Basic residues" evidence="1">
    <location>
        <begin position="272"/>
        <end position="282"/>
    </location>
</feature>
<feature type="compositionally biased region" description="Low complexity" evidence="1">
    <location>
        <begin position="177"/>
        <end position="253"/>
    </location>
</feature>
<organism evidence="2 3">
    <name type="scientific">Penicillium cf. viridicatum</name>
    <dbReference type="NCBI Taxonomy" id="2972119"/>
    <lineage>
        <taxon>Eukaryota</taxon>
        <taxon>Fungi</taxon>
        <taxon>Dikarya</taxon>
        <taxon>Ascomycota</taxon>
        <taxon>Pezizomycotina</taxon>
        <taxon>Eurotiomycetes</taxon>
        <taxon>Eurotiomycetidae</taxon>
        <taxon>Eurotiales</taxon>
        <taxon>Aspergillaceae</taxon>
        <taxon>Penicillium</taxon>
    </lineage>
</organism>
<gene>
    <name evidence="2" type="ORF">N7449_003990</name>
</gene>
<proteinExistence type="predicted"/>
<evidence type="ECO:0000256" key="1">
    <source>
        <dbReference type="SAM" id="MobiDB-lite"/>
    </source>
</evidence>
<feature type="region of interest" description="Disordered" evidence="1">
    <location>
        <begin position="136"/>
        <end position="307"/>
    </location>
</feature>
<comment type="caution">
    <text evidence="2">The sequence shown here is derived from an EMBL/GenBank/DDBJ whole genome shotgun (WGS) entry which is preliminary data.</text>
</comment>
<reference evidence="2" key="1">
    <citation type="submission" date="2022-11" db="EMBL/GenBank/DDBJ databases">
        <authorList>
            <person name="Petersen C."/>
        </authorList>
    </citation>
    <scope>NUCLEOTIDE SEQUENCE</scope>
    <source>
        <strain evidence="2">IBT 20477</strain>
    </source>
</reference>
<keyword evidence="3" id="KW-1185">Reference proteome</keyword>
<evidence type="ECO:0000313" key="3">
    <source>
        <dbReference type="Proteomes" id="UP001150942"/>
    </source>
</evidence>
<protein>
    <submittedName>
        <fullName evidence="2">Uncharacterized protein</fullName>
    </submittedName>
</protein>
<dbReference type="Proteomes" id="UP001150942">
    <property type="component" value="Unassembled WGS sequence"/>
</dbReference>
<dbReference type="OrthoDB" id="4121058at2759"/>
<accession>A0A9W9MY29</accession>